<dbReference type="OrthoDB" id="6984266at2"/>
<dbReference type="STRING" id="198616.SAMN05216193_106296"/>
<evidence type="ECO:0000313" key="2">
    <source>
        <dbReference type="Proteomes" id="UP000242957"/>
    </source>
</evidence>
<dbReference type="AlphaFoldDB" id="A0A1H0FQE6"/>
<protein>
    <submittedName>
        <fullName evidence="1">Uncharacterized protein</fullName>
    </submittedName>
</protein>
<reference evidence="2" key="1">
    <citation type="submission" date="2016-10" db="EMBL/GenBank/DDBJ databases">
        <authorList>
            <person name="Varghese N."/>
            <person name="Submissions S."/>
        </authorList>
    </citation>
    <scope>NUCLEOTIDE SEQUENCE [LARGE SCALE GENOMIC DNA]</scope>
    <source>
        <strain evidence="2">JCM 21621</strain>
    </source>
</reference>
<accession>A0A1H0FQE6</accession>
<organism evidence="1 2">
    <name type="scientific">Pseudomonas jinjuensis</name>
    <dbReference type="NCBI Taxonomy" id="198616"/>
    <lineage>
        <taxon>Bacteria</taxon>
        <taxon>Pseudomonadati</taxon>
        <taxon>Pseudomonadota</taxon>
        <taxon>Gammaproteobacteria</taxon>
        <taxon>Pseudomonadales</taxon>
        <taxon>Pseudomonadaceae</taxon>
        <taxon>Pseudomonas</taxon>
    </lineage>
</organism>
<dbReference type="Proteomes" id="UP000242957">
    <property type="component" value="Unassembled WGS sequence"/>
</dbReference>
<dbReference type="RefSeq" id="WP_084314728.1">
    <property type="nucleotide sequence ID" value="NZ_FNIJ01000006.1"/>
</dbReference>
<name>A0A1H0FQE6_9PSED</name>
<dbReference type="EMBL" id="FNIJ01000006">
    <property type="protein sequence ID" value="SDN96903.1"/>
    <property type="molecule type" value="Genomic_DNA"/>
</dbReference>
<sequence>MTTWTISYQRANNTSTVEMRSRAKPEPEDAARFLLEWAQENIKPGEFAGAEPKATGEPAMLLLRRYGITVTGITKG</sequence>
<evidence type="ECO:0000313" key="1">
    <source>
        <dbReference type="EMBL" id="SDN96903.1"/>
    </source>
</evidence>
<gene>
    <name evidence="1" type="ORF">SAMN05216193_106296</name>
</gene>
<proteinExistence type="predicted"/>
<keyword evidence="2" id="KW-1185">Reference proteome</keyword>